<keyword evidence="5" id="KW-1185">Reference proteome</keyword>
<dbReference type="RefSeq" id="WP_271994666.1">
    <property type="nucleotide sequence ID" value="NZ_JAQNDN010000001.1"/>
</dbReference>
<evidence type="ECO:0000313" key="4">
    <source>
        <dbReference type="EMBL" id="MDC0666913.1"/>
    </source>
</evidence>
<dbReference type="EMBL" id="JAQNDN010000001">
    <property type="protein sequence ID" value="MDC0666913.1"/>
    <property type="molecule type" value="Genomic_DNA"/>
</dbReference>
<evidence type="ECO:0000259" key="3">
    <source>
        <dbReference type="Pfam" id="PF17517"/>
    </source>
</evidence>
<organism evidence="4 5">
    <name type="scientific">Nannocystis radixulma</name>
    <dbReference type="NCBI Taxonomy" id="2995305"/>
    <lineage>
        <taxon>Bacteria</taxon>
        <taxon>Pseudomonadati</taxon>
        <taxon>Myxococcota</taxon>
        <taxon>Polyangia</taxon>
        <taxon>Nannocystales</taxon>
        <taxon>Nannocystaceae</taxon>
        <taxon>Nannocystis</taxon>
    </lineage>
</organism>
<name>A0ABT5AYK7_9BACT</name>
<comment type="caution">
    <text evidence="4">The sequence shown here is derived from an EMBL/GenBank/DDBJ whole genome shotgun (WGS) entry which is preliminary data.</text>
</comment>
<accession>A0ABT5AYK7</accession>
<feature type="chain" id="PRO_5045760894" evidence="2">
    <location>
        <begin position="22"/>
        <end position="584"/>
    </location>
</feature>
<dbReference type="InterPro" id="IPR035234">
    <property type="entry name" value="IgGFc-bd_N"/>
</dbReference>
<feature type="domain" description="IgGFc-binding protein N-terminal" evidence="3">
    <location>
        <begin position="251"/>
        <end position="562"/>
    </location>
</feature>
<gene>
    <name evidence="4" type="ORF">POL58_04160</name>
</gene>
<evidence type="ECO:0000256" key="1">
    <source>
        <dbReference type="SAM" id="MobiDB-lite"/>
    </source>
</evidence>
<dbReference type="PROSITE" id="PS51257">
    <property type="entry name" value="PROKAR_LIPOPROTEIN"/>
    <property type="match status" value="1"/>
</dbReference>
<feature type="signal peptide" evidence="2">
    <location>
        <begin position="1"/>
        <end position="21"/>
    </location>
</feature>
<evidence type="ECO:0000313" key="5">
    <source>
        <dbReference type="Proteomes" id="UP001217838"/>
    </source>
</evidence>
<sequence length="584" mass="61748">MLPIKNLTAAFFGLLALGACGDSGGRGASGTGVVTMTGIATLPGTSVSTSETGTETAAPPTTGGTEQGTTAASAVTQDSDSADSVTSIGLCTPGELQCDGPTAFQICSDDGQSWQGPTECGLNEVCDFGLCKSLCAKAQTDSSSVGCEYFAVDNNNDPIESYDSQPYAVVVSNVDPVKTANVQVQTHDGVQWTTIQQMAVGPNMLHQFDLPDRHIDYTGVNPRGAYKVLSDVPIIAYQFQPINGETSYTSDASLLLPVNVYDQYYYVVGWGESSYGNAQLNIVAAKDATSVTITPAVQTDAGGAIPALPPGQPYALPLMNEADVIQIESSTNMLSGTYITSDKPIGVFSNHWCANVPDYGTCCCDHLEEQVYGLQTWGNTYVASRFPVRNNGTPEASYWHLFAAEDGTNVHIDRHPEVTGIPADDFTMTKGQLITMTVGGTEANPGDFVVTADKPIYLMQYMSSSANTNVPPLQAGDPAMAQGVPLAQYRSSYVILIPSNWLNDRIVLTKKTGASVTLDGVPVNQAAFTKVGASEWEVARVPADDGVHVLTGDQAFGVIVIGYDEYDSYAYPGGLDQKQINPQG</sequence>
<keyword evidence="2" id="KW-0732">Signal</keyword>
<proteinExistence type="predicted"/>
<evidence type="ECO:0000256" key="2">
    <source>
        <dbReference type="SAM" id="SignalP"/>
    </source>
</evidence>
<dbReference type="Proteomes" id="UP001217838">
    <property type="component" value="Unassembled WGS sequence"/>
</dbReference>
<feature type="region of interest" description="Disordered" evidence="1">
    <location>
        <begin position="43"/>
        <end position="80"/>
    </location>
</feature>
<protein>
    <submittedName>
        <fullName evidence="4">IgGFc-binding protein</fullName>
    </submittedName>
</protein>
<feature type="compositionally biased region" description="Low complexity" evidence="1">
    <location>
        <begin position="43"/>
        <end position="74"/>
    </location>
</feature>
<dbReference type="Pfam" id="PF17517">
    <property type="entry name" value="IgGFc_binding"/>
    <property type="match status" value="1"/>
</dbReference>
<reference evidence="4 5" key="1">
    <citation type="submission" date="2022-11" db="EMBL/GenBank/DDBJ databases">
        <title>Minimal conservation of predation-associated metabolite biosynthetic gene clusters underscores biosynthetic potential of Myxococcota including descriptions for ten novel species: Archangium lansinium sp. nov., Myxococcus landrumus sp. nov., Nannocystis bai.</title>
        <authorList>
            <person name="Ahearne A."/>
            <person name="Stevens C."/>
            <person name="Dowd S."/>
        </authorList>
    </citation>
    <scope>NUCLEOTIDE SEQUENCE [LARGE SCALE GENOMIC DNA]</scope>
    <source>
        <strain evidence="4 5">NCELM</strain>
    </source>
</reference>
<dbReference type="PANTHER" id="PTHR46534:SF1">
    <property type="entry name" value="IGGFC-BINDING PROTEIN N-TERMINAL DOMAIN-CONTAINING PROTEIN"/>
    <property type="match status" value="1"/>
</dbReference>
<dbReference type="PANTHER" id="PTHR46534">
    <property type="entry name" value="IGGFC_BINDING DOMAIN-CONTAINING PROTEIN"/>
    <property type="match status" value="1"/>
</dbReference>